<accession>A0A1H9K2Z3</accession>
<protein>
    <submittedName>
        <fullName evidence="2">Entry exclusion lipoprotein TrbK</fullName>
    </submittedName>
</protein>
<feature type="signal peptide" evidence="1">
    <location>
        <begin position="1"/>
        <end position="24"/>
    </location>
</feature>
<evidence type="ECO:0000313" key="3">
    <source>
        <dbReference type="Proteomes" id="UP000199267"/>
    </source>
</evidence>
<dbReference type="PROSITE" id="PS51257">
    <property type="entry name" value="PROKAR_LIPOPROTEIN"/>
    <property type="match status" value="1"/>
</dbReference>
<organism evidence="2 3">
    <name type="scientific">Azotobacter beijerinckii</name>
    <dbReference type="NCBI Taxonomy" id="170623"/>
    <lineage>
        <taxon>Bacteria</taxon>
        <taxon>Pseudomonadati</taxon>
        <taxon>Pseudomonadota</taxon>
        <taxon>Gammaproteobacteria</taxon>
        <taxon>Pseudomonadales</taxon>
        <taxon>Pseudomonadaceae</taxon>
        <taxon>Azotobacter</taxon>
    </lineage>
</organism>
<sequence length="78" mass="8843">MKYMYRNTYLGLLVVTGLAGLLSACFQDQPKEAMPTIDAENCKPENIAKIKDSGTRQKFSSLCLRHGGDYKPSEKREW</sequence>
<dbReference type="AlphaFoldDB" id="A0A1H9K2Z3"/>
<dbReference type="InterPro" id="IPR027584">
    <property type="entry name" value="TrbK_RP4"/>
</dbReference>
<dbReference type="EMBL" id="FOFJ01000022">
    <property type="protein sequence ID" value="SEQ93368.1"/>
    <property type="molecule type" value="Genomic_DNA"/>
</dbReference>
<dbReference type="Proteomes" id="UP000199267">
    <property type="component" value="Unassembled WGS sequence"/>
</dbReference>
<keyword evidence="1" id="KW-0732">Signal</keyword>
<proteinExistence type="predicted"/>
<feature type="chain" id="PRO_5011766589" evidence="1">
    <location>
        <begin position="25"/>
        <end position="78"/>
    </location>
</feature>
<dbReference type="NCBIfam" id="TIGR04359">
    <property type="entry name" value="TrbK_RP4"/>
    <property type="match status" value="1"/>
</dbReference>
<reference evidence="2 3" key="1">
    <citation type="submission" date="2016-10" db="EMBL/GenBank/DDBJ databases">
        <authorList>
            <person name="de Groot N.N."/>
        </authorList>
    </citation>
    <scope>NUCLEOTIDE SEQUENCE [LARGE SCALE GENOMIC DNA]</scope>
    <source>
        <strain evidence="2 3">DSM 378</strain>
    </source>
</reference>
<evidence type="ECO:0000313" key="2">
    <source>
        <dbReference type="EMBL" id="SEQ93368.1"/>
    </source>
</evidence>
<gene>
    <name evidence="2" type="ORF">SAMN04244573_02552</name>
</gene>
<keyword evidence="2" id="KW-0449">Lipoprotein</keyword>
<name>A0A1H9K2Z3_9GAMM</name>
<evidence type="ECO:0000256" key="1">
    <source>
        <dbReference type="SAM" id="SignalP"/>
    </source>
</evidence>